<sequence length="85" mass="9926">MNSNYIVFNGKEYFKKNGFLNLISSTYNFYDPIHMLINFRLKKIRKIKKHLSEYTCLVCGLFNQALVQSNLVSPIFDNPENLSGE</sequence>
<dbReference type="EMBL" id="REGN01003679">
    <property type="protein sequence ID" value="RNA21371.1"/>
    <property type="molecule type" value="Genomic_DNA"/>
</dbReference>
<organism evidence="1 2">
    <name type="scientific">Brachionus plicatilis</name>
    <name type="common">Marine rotifer</name>
    <name type="synonym">Brachionus muelleri</name>
    <dbReference type="NCBI Taxonomy" id="10195"/>
    <lineage>
        <taxon>Eukaryota</taxon>
        <taxon>Metazoa</taxon>
        <taxon>Spiralia</taxon>
        <taxon>Gnathifera</taxon>
        <taxon>Rotifera</taxon>
        <taxon>Eurotatoria</taxon>
        <taxon>Monogononta</taxon>
        <taxon>Pseudotrocha</taxon>
        <taxon>Ploima</taxon>
        <taxon>Brachionidae</taxon>
        <taxon>Brachionus</taxon>
    </lineage>
</organism>
<dbReference type="Proteomes" id="UP000276133">
    <property type="component" value="Unassembled WGS sequence"/>
</dbReference>
<evidence type="ECO:0000313" key="1">
    <source>
        <dbReference type="EMBL" id="RNA21371.1"/>
    </source>
</evidence>
<protein>
    <submittedName>
        <fullName evidence="1">Uncharacterized protein</fullName>
    </submittedName>
</protein>
<accession>A0A3M7RD30</accession>
<dbReference type="AlphaFoldDB" id="A0A3M7RD30"/>
<evidence type="ECO:0000313" key="2">
    <source>
        <dbReference type="Proteomes" id="UP000276133"/>
    </source>
</evidence>
<reference evidence="1 2" key="1">
    <citation type="journal article" date="2018" name="Sci. Rep.">
        <title>Genomic signatures of local adaptation to the degree of environmental predictability in rotifers.</title>
        <authorList>
            <person name="Franch-Gras L."/>
            <person name="Hahn C."/>
            <person name="Garcia-Roger E.M."/>
            <person name="Carmona M.J."/>
            <person name="Serra M."/>
            <person name="Gomez A."/>
        </authorList>
    </citation>
    <scope>NUCLEOTIDE SEQUENCE [LARGE SCALE GENOMIC DNA]</scope>
    <source>
        <strain evidence="1">HYR1</strain>
    </source>
</reference>
<keyword evidence="2" id="KW-1185">Reference proteome</keyword>
<comment type="caution">
    <text evidence="1">The sequence shown here is derived from an EMBL/GenBank/DDBJ whole genome shotgun (WGS) entry which is preliminary data.</text>
</comment>
<proteinExistence type="predicted"/>
<name>A0A3M7RD30_BRAPC</name>
<gene>
    <name evidence="1" type="ORF">BpHYR1_013907</name>
</gene>